<dbReference type="OMA" id="CAIEAGM"/>
<dbReference type="GO" id="GO:0005975">
    <property type="term" value="P:carbohydrate metabolic process"/>
    <property type="evidence" value="ECO:0007669"/>
    <property type="project" value="InterPro"/>
</dbReference>
<evidence type="ECO:0000313" key="4">
    <source>
        <dbReference type="Proteomes" id="UP000271162"/>
    </source>
</evidence>
<organism evidence="5">
    <name type="scientific">Nippostrongylus brasiliensis</name>
    <name type="common">Rat hookworm</name>
    <dbReference type="NCBI Taxonomy" id="27835"/>
    <lineage>
        <taxon>Eukaryota</taxon>
        <taxon>Metazoa</taxon>
        <taxon>Ecdysozoa</taxon>
        <taxon>Nematoda</taxon>
        <taxon>Chromadorea</taxon>
        <taxon>Rhabditida</taxon>
        <taxon>Rhabditina</taxon>
        <taxon>Rhabditomorpha</taxon>
        <taxon>Strongyloidea</taxon>
        <taxon>Heligmosomidae</taxon>
        <taxon>Nippostrongylus</taxon>
    </lineage>
</organism>
<gene>
    <name evidence="3" type="ORF">NBR_LOCUS8508</name>
</gene>
<dbReference type="AlphaFoldDB" id="A0A0N4XZB7"/>
<evidence type="ECO:0000256" key="2">
    <source>
        <dbReference type="ARBA" id="ARBA00022679"/>
    </source>
</evidence>
<protein>
    <submittedName>
        <fullName evidence="5">L-Fucosyltransferase</fullName>
    </submittedName>
</protein>
<keyword evidence="4" id="KW-1185">Reference proteome</keyword>
<reference evidence="5" key="1">
    <citation type="submission" date="2017-02" db="UniProtKB">
        <authorList>
            <consortium name="WormBaseParasite"/>
        </authorList>
    </citation>
    <scope>IDENTIFICATION</scope>
</reference>
<dbReference type="Pfam" id="PF01531">
    <property type="entry name" value="Glyco_transf_11"/>
    <property type="match status" value="1"/>
</dbReference>
<sequence>MYRLLSGYGIARRLNRSLFFLHDSFDKRVLGYYCEMGQAFAKLANDSTLMRSTSLPGLEKIDGCNHVPFNIISNEAEYTIVPLATDHEGVPICYNYEDPSRYADHPAKSLMLNQIFAQNVRYFYDYLPEIRSLLEFSPHLQQRGERILEQLGSNITNAMCVHLRQGDYAFGSPLNSTLTLSAMRLLASRHNLSRYFLFGDDQSYMKGLASELTNLKEGKIAAYSVYDEFEDFYLASRLCDSFLIARSVSTFGWWLAFFVQNQNAVYYMYGSKYDRRIPEFFL</sequence>
<dbReference type="PANTHER" id="PTHR22898:SF3">
    <property type="entry name" value="ALPHA-1,2-FUCOSYLTRANSFERASE-RELATED"/>
    <property type="match status" value="1"/>
</dbReference>
<dbReference type="Proteomes" id="UP000271162">
    <property type="component" value="Unassembled WGS sequence"/>
</dbReference>
<evidence type="ECO:0000313" key="3">
    <source>
        <dbReference type="EMBL" id="VDL72097.1"/>
    </source>
</evidence>
<dbReference type="GO" id="GO:0008107">
    <property type="term" value="F:galactoside 2-alpha-L-fucosyltransferase activity"/>
    <property type="evidence" value="ECO:0007669"/>
    <property type="project" value="InterPro"/>
</dbReference>
<keyword evidence="1" id="KW-0328">Glycosyltransferase</keyword>
<reference evidence="3 4" key="2">
    <citation type="submission" date="2018-11" db="EMBL/GenBank/DDBJ databases">
        <authorList>
            <consortium name="Pathogen Informatics"/>
        </authorList>
    </citation>
    <scope>NUCLEOTIDE SEQUENCE [LARGE SCALE GENOMIC DNA]</scope>
</reference>
<accession>A0A0N4XZB7</accession>
<dbReference type="WBParaSite" id="NBR_0000850701-mRNA-1">
    <property type="protein sequence ID" value="NBR_0000850701-mRNA-1"/>
    <property type="gene ID" value="NBR_0000850701"/>
</dbReference>
<dbReference type="PANTHER" id="PTHR22898">
    <property type="entry name" value="UNCHARACTERIZED GLYCOSOL TRANSFERASE-RELATED"/>
    <property type="match status" value="1"/>
</dbReference>
<dbReference type="GO" id="GO:0016020">
    <property type="term" value="C:membrane"/>
    <property type="evidence" value="ECO:0007669"/>
    <property type="project" value="InterPro"/>
</dbReference>
<dbReference type="EMBL" id="UYSL01020014">
    <property type="protein sequence ID" value="VDL72097.1"/>
    <property type="molecule type" value="Genomic_DNA"/>
</dbReference>
<name>A0A0N4XZB7_NIPBR</name>
<dbReference type="InterPro" id="IPR052501">
    <property type="entry name" value="Alpha-1-2_FucT"/>
</dbReference>
<dbReference type="InterPro" id="IPR002516">
    <property type="entry name" value="Glyco_trans_11"/>
</dbReference>
<evidence type="ECO:0000313" key="5">
    <source>
        <dbReference type="WBParaSite" id="NBR_0000850701-mRNA-1"/>
    </source>
</evidence>
<keyword evidence="2" id="KW-0808">Transferase</keyword>
<evidence type="ECO:0000256" key="1">
    <source>
        <dbReference type="ARBA" id="ARBA00022676"/>
    </source>
</evidence>
<proteinExistence type="predicted"/>